<dbReference type="InterPro" id="IPR036390">
    <property type="entry name" value="WH_DNA-bd_sf"/>
</dbReference>
<dbReference type="InterPro" id="IPR000835">
    <property type="entry name" value="HTH_MarR-typ"/>
</dbReference>
<dbReference type="Pfam" id="PF22381">
    <property type="entry name" value="Staph_reg_Sar_Rot"/>
    <property type="match status" value="1"/>
</dbReference>
<evidence type="ECO:0000256" key="2">
    <source>
        <dbReference type="ARBA" id="ARBA00023015"/>
    </source>
</evidence>
<keyword evidence="10" id="KW-1185">Reference proteome</keyword>
<dbReference type="RefSeq" id="WP_125601250.1">
    <property type="nucleotide sequence ID" value="NZ_JBHSSM010000018.1"/>
</dbReference>
<accession>A0ABW1URF1</accession>
<evidence type="ECO:0000256" key="7">
    <source>
        <dbReference type="ARBA" id="ARBA00047207"/>
    </source>
</evidence>
<comment type="subcellular location">
    <subcellularLocation>
        <location evidence="1">Cytoplasm</location>
    </subcellularLocation>
</comment>
<dbReference type="InterPro" id="IPR055166">
    <property type="entry name" value="Transc_reg_Sar_Rot_HTH"/>
</dbReference>
<dbReference type="SMART" id="SM00347">
    <property type="entry name" value="HTH_MARR"/>
    <property type="match status" value="1"/>
</dbReference>
<comment type="similarity">
    <text evidence="5">Belongs to the SarZ family.</text>
</comment>
<dbReference type="SUPFAM" id="SSF46785">
    <property type="entry name" value="Winged helix' DNA-binding domain"/>
    <property type="match status" value="1"/>
</dbReference>
<dbReference type="PANTHER" id="PTHR42756:SF1">
    <property type="entry name" value="TRANSCRIPTIONAL REPRESSOR OF EMRAB OPERON"/>
    <property type="match status" value="1"/>
</dbReference>
<dbReference type="PANTHER" id="PTHR42756">
    <property type="entry name" value="TRANSCRIPTIONAL REGULATOR, MARR"/>
    <property type="match status" value="1"/>
</dbReference>
<protein>
    <recommendedName>
        <fullName evidence="6">HTH-type transcriptional regulator SarZ</fullName>
    </recommendedName>
    <alternativeName>
        <fullName evidence="7">Staphylococcal accessory regulator Z</fullName>
    </alternativeName>
</protein>
<sequence>MTEPILLSQQLCFEFYRTHKAFNRFYAQALAPFKLTYAQYIVLLVLYEQGTLSVKELGQNVGLDSGTLTPLLRRLEKDDWIQRQRNALDERRLDIVLTPRAQAAKDALFSHVQGCAETLALPVADYQRMMTDAASLYDRVEQATTALSDQEKSVAD</sequence>
<keyword evidence="2" id="KW-0805">Transcription regulation</keyword>
<evidence type="ECO:0000313" key="9">
    <source>
        <dbReference type="EMBL" id="MFC6315645.1"/>
    </source>
</evidence>
<dbReference type="EMBL" id="JBHSSM010000018">
    <property type="protein sequence ID" value="MFC6315645.1"/>
    <property type="molecule type" value="Genomic_DNA"/>
</dbReference>
<evidence type="ECO:0000256" key="5">
    <source>
        <dbReference type="ARBA" id="ARBA00046337"/>
    </source>
</evidence>
<dbReference type="PROSITE" id="PS50995">
    <property type="entry name" value="HTH_MARR_2"/>
    <property type="match status" value="1"/>
</dbReference>
<evidence type="ECO:0000256" key="6">
    <source>
        <dbReference type="ARBA" id="ARBA00047188"/>
    </source>
</evidence>
<evidence type="ECO:0000256" key="3">
    <source>
        <dbReference type="ARBA" id="ARBA00023125"/>
    </source>
</evidence>
<name>A0ABW1URF1_9LACO</name>
<dbReference type="InterPro" id="IPR036388">
    <property type="entry name" value="WH-like_DNA-bd_sf"/>
</dbReference>
<proteinExistence type="inferred from homology"/>
<gene>
    <name evidence="9" type="ORF">ACFQHW_08735</name>
</gene>
<keyword evidence="4" id="KW-0804">Transcription</keyword>
<comment type="caution">
    <text evidence="9">The sequence shown here is derived from an EMBL/GenBank/DDBJ whole genome shotgun (WGS) entry which is preliminary data.</text>
</comment>
<organism evidence="9 10">
    <name type="scientific">Lapidilactobacillus achengensis</name>
    <dbReference type="NCBI Taxonomy" id="2486000"/>
    <lineage>
        <taxon>Bacteria</taxon>
        <taxon>Bacillati</taxon>
        <taxon>Bacillota</taxon>
        <taxon>Bacilli</taxon>
        <taxon>Lactobacillales</taxon>
        <taxon>Lactobacillaceae</taxon>
        <taxon>Lapidilactobacillus</taxon>
    </lineage>
</organism>
<dbReference type="Proteomes" id="UP001596310">
    <property type="component" value="Unassembled WGS sequence"/>
</dbReference>
<feature type="domain" description="HTH marR-type" evidence="8">
    <location>
        <begin position="8"/>
        <end position="142"/>
    </location>
</feature>
<evidence type="ECO:0000259" key="8">
    <source>
        <dbReference type="PROSITE" id="PS50995"/>
    </source>
</evidence>
<keyword evidence="3" id="KW-0238">DNA-binding</keyword>
<reference evidence="10" key="1">
    <citation type="journal article" date="2019" name="Int. J. Syst. Evol. Microbiol.">
        <title>The Global Catalogue of Microorganisms (GCM) 10K type strain sequencing project: providing services to taxonomists for standard genome sequencing and annotation.</title>
        <authorList>
            <consortium name="The Broad Institute Genomics Platform"/>
            <consortium name="The Broad Institute Genome Sequencing Center for Infectious Disease"/>
            <person name="Wu L."/>
            <person name="Ma J."/>
        </authorList>
    </citation>
    <scope>NUCLEOTIDE SEQUENCE [LARGE SCALE GENOMIC DNA]</scope>
    <source>
        <strain evidence="10">CCM 8897</strain>
    </source>
</reference>
<evidence type="ECO:0000256" key="1">
    <source>
        <dbReference type="ARBA" id="ARBA00004496"/>
    </source>
</evidence>
<evidence type="ECO:0000313" key="10">
    <source>
        <dbReference type="Proteomes" id="UP001596310"/>
    </source>
</evidence>
<dbReference type="Gene3D" id="1.10.10.10">
    <property type="entry name" value="Winged helix-like DNA-binding domain superfamily/Winged helix DNA-binding domain"/>
    <property type="match status" value="1"/>
</dbReference>
<evidence type="ECO:0000256" key="4">
    <source>
        <dbReference type="ARBA" id="ARBA00023163"/>
    </source>
</evidence>